<organism evidence="1">
    <name type="scientific">bioreactor metagenome</name>
    <dbReference type="NCBI Taxonomy" id="1076179"/>
    <lineage>
        <taxon>unclassified sequences</taxon>
        <taxon>metagenomes</taxon>
        <taxon>ecological metagenomes</taxon>
    </lineage>
</organism>
<evidence type="ECO:0000313" key="1">
    <source>
        <dbReference type="EMBL" id="MPM51818.1"/>
    </source>
</evidence>
<sequence>MHRVADILSLTAEGSGSGLLANKGGRGHLAAGHAVCRVVDEDNGDMLATVGSIHNLGEANGREVAVALISVDDGVLGSSSLEAGGNCRSTAVRSVHFIHIPVTGSDAAAADTDDADGLIEDTELFADLGDGLGDAAVHAAGAETADDLGLQAASSLVYFLHYNNPLLQSLDGIDNLVTADNNATGTAESLYRNLVAGQGHSILHILDHLGGNGHFYIKNDLDLLRVELLIGFIGEGIDDDRTDEADLDAIFAHSVDDSLANTGGSAVCGQDDLSILSLVELDFGVFFGPAIVHGFSQLVGILKAVGAVGVAAGALGIVGVDINSAANPRVDLNESAIAVALAVDEPVITGSLIGGQLLIGDHGGQNNRFHHGADATVGQNHYRVAISLGIFECLVGHVNSFLNGGGSENDHFETAVALSLRGLPVVLLRGLNGAAAGAAAHDVDNNGRQSRTCDIGDTFGLQGNTARGG</sequence>
<evidence type="ECO:0008006" key="2">
    <source>
        <dbReference type="Google" id="ProtNLM"/>
    </source>
</evidence>
<proteinExistence type="predicted"/>
<accession>A0A645AGJ0</accession>
<reference evidence="1" key="1">
    <citation type="submission" date="2019-08" db="EMBL/GenBank/DDBJ databases">
        <authorList>
            <person name="Kucharzyk K."/>
            <person name="Murdoch R.W."/>
            <person name="Higgins S."/>
            <person name="Loffler F."/>
        </authorList>
    </citation>
    <scope>NUCLEOTIDE SEQUENCE</scope>
</reference>
<comment type="caution">
    <text evidence="1">The sequence shown here is derived from an EMBL/GenBank/DDBJ whole genome shotgun (WGS) entry which is preliminary data.</text>
</comment>
<gene>
    <name evidence="1" type="ORF">SDC9_98569</name>
</gene>
<name>A0A645AGJ0_9ZZZZ</name>
<dbReference type="AlphaFoldDB" id="A0A645AGJ0"/>
<dbReference type="EMBL" id="VSSQ01013583">
    <property type="protein sequence ID" value="MPM51818.1"/>
    <property type="molecule type" value="Genomic_DNA"/>
</dbReference>
<protein>
    <recommendedName>
        <fullName evidence="2">NAD-specific glutamate dehydrogenase</fullName>
    </recommendedName>
</protein>